<dbReference type="Proteomes" id="UP000800092">
    <property type="component" value="Unassembled WGS sequence"/>
</dbReference>
<keyword evidence="2 4" id="KW-0863">Zinc-finger</keyword>
<dbReference type="PANTHER" id="PTHR20930">
    <property type="entry name" value="OVARIAN CARCINOMA ANTIGEN CA125-RELATED"/>
    <property type="match status" value="1"/>
</dbReference>
<feature type="compositionally biased region" description="Polar residues" evidence="5">
    <location>
        <begin position="815"/>
        <end position="842"/>
    </location>
</feature>
<feature type="domain" description="ZZ-type" evidence="6">
    <location>
        <begin position="409"/>
        <end position="461"/>
    </location>
</feature>
<dbReference type="GO" id="GO:0008270">
    <property type="term" value="F:zinc ion binding"/>
    <property type="evidence" value="ECO:0007669"/>
    <property type="project" value="UniProtKB-KW"/>
</dbReference>
<keyword evidence="1" id="KW-0479">Metal-binding</keyword>
<feature type="compositionally biased region" description="Pro residues" evidence="5">
    <location>
        <begin position="119"/>
        <end position="135"/>
    </location>
</feature>
<dbReference type="Pfam" id="PF16158">
    <property type="entry name" value="N_BRCA1_IG"/>
    <property type="match status" value="1"/>
</dbReference>
<dbReference type="SMART" id="SM00291">
    <property type="entry name" value="ZnF_ZZ"/>
    <property type="match status" value="4"/>
</dbReference>
<feature type="region of interest" description="Disordered" evidence="5">
    <location>
        <begin position="815"/>
        <end position="895"/>
    </location>
</feature>
<evidence type="ECO:0000256" key="2">
    <source>
        <dbReference type="ARBA" id="ARBA00022771"/>
    </source>
</evidence>
<evidence type="ECO:0000256" key="5">
    <source>
        <dbReference type="SAM" id="MobiDB-lite"/>
    </source>
</evidence>
<feature type="region of interest" description="Disordered" evidence="5">
    <location>
        <begin position="105"/>
        <end position="139"/>
    </location>
</feature>
<dbReference type="InterPro" id="IPR043145">
    <property type="entry name" value="Znf_ZZ_sf"/>
</dbReference>
<evidence type="ECO:0000256" key="4">
    <source>
        <dbReference type="PROSITE-ProRule" id="PRU00228"/>
    </source>
</evidence>
<dbReference type="AlphaFoldDB" id="A0A6A6H217"/>
<reference evidence="7" key="1">
    <citation type="journal article" date="2020" name="Stud. Mycol.">
        <title>101 Dothideomycetes genomes: a test case for predicting lifestyles and emergence of pathogens.</title>
        <authorList>
            <person name="Haridas S."/>
            <person name="Albert R."/>
            <person name="Binder M."/>
            <person name="Bloem J."/>
            <person name="Labutti K."/>
            <person name="Salamov A."/>
            <person name="Andreopoulos B."/>
            <person name="Baker S."/>
            <person name="Barry K."/>
            <person name="Bills G."/>
            <person name="Bluhm B."/>
            <person name="Cannon C."/>
            <person name="Castanera R."/>
            <person name="Culley D."/>
            <person name="Daum C."/>
            <person name="Ezra D."/>
            <person name="Gonzalez J."/>
            <person name="Henrissat B."/>
            <person name="Kuo A."/>
            <person name="Liang C."/>
            <person name="Lipzen A."/>
            <person name="Lutzoni F."/>
            <person name="Magnuson J."/>
            <person name="Mondo S."/>
            <person name="Nolan M."/>
            <person name="Ohm R."/>
            <person name="Pangilinan J."/>
            <person name="Park H.-J."/>
            <person name="Ramirez L."/>
            <person name="Alfaro M."/>
            <person name="Sun H."/>
            <person name="Tritt A."/>
            <person name="Yoshinaga Y."/>
            <person name="Zwiers L.-H."/>
            <person name="Turgeon B."/>
            <person name="Goodwin S."/>
            <person name="Spatafora J."/>
            <person name="Crous P."/>
            <person name="Grigoriev I."/>
        </authorList>
    </citation>
    <scope>NUCLEOTIDE SEQUENCE</scope>
    <source>
        <strain evidence="7">Tuck. ex Michener</strain>
    </source>
</reference>
<feature type="compositionally biased region" description="Low complexity" evidence="5">
    <location>
        <begin position="555"/>
        <end position="568"/>
    </location>
</feature>
<evidence type="ECO:0000313" key="8">
    <source>
        <dbReference type="Proteomes" id="UP000800092"/>
    </source>
</evidence>
<dbReference type="InterPro" id="IPR000433">
    <property type="entry name" value="Znf_ZZ"/>
</dbReference>
<dbReference type="SUPFAM" id="SSF57850">
    <property type="entry name" value="RING/U-box"/>
    <property type="match status" value="4"/>
</dbReference>
<evidence type="ECO:0000259" key="6">
    <source>
        <dbReference type="PROSITE" id="PS50135"/>
    </source>
</evidence>
<dbReference type="OrthoDB" id="661148at2759"/>
<proteinExistence type="predicted"/>
<dbReference type="InterPro" id="IPR013783">
    <property type="entry name" value="Ig-like_fold"/>
</dbReference>
<protein>
    <recommendedName>
        <fullName evidence="6">ZZ-type domain-containing protein</fullName>
    </recommendedName>
</protein>
<evidence type="ECO:0000256" key="1">
    <source>
        <dbReference type="ARBA" id="ARBA00022723"/>
    </source>
</evidence>
<name>A0A6A6H217_VIRVR</name>
<keyword evidence="8" id="KW-1185">Reference proteome</keyword>
<feature type="region of interest" description="Disordered" evidence="5">
    <location>
        <begin position="152"/>
        <end position="173"/>
    </location>
</feature>
<accession>A0A6A6H217</accession>
<dbReference type="InterPro" id="IPR032350">
    <property type="entry name" value="Nbr1_FW"/>
</dbReference>
<dbReference type="CDD" id="cd02249">
    <property type="entry name" value="ZZ"/>
    <property type="match status" value="1"/>
</dbReference>
<dbReference type="CDD" id="cd14947">
    <property type="entry name" value="NBR1_like"/>
    <property type="match status" value="1"/>
</dbReference>
<gene>
    <name evidence="7" type="ORF">EV356DRAFT_489744</name>
</gene>
<feature type="domain" description="ZZ-type" evidence="6">
    <location>
        <begin position="470"/>
        <end position="530"/>
    </location>
</feature>
<feature type="region of interest" description="Disordered" evidence="5">
    <location>
        <begin position="536"/>
        <end position="586"/>
    </location>
</feature>
<dbReference type="PANTHER" id="PTHR20930:SF0">
    <property type="entry name" value="PROTEIN ILRUN"/>
    <property type="match status" value="1"/>
</dbReference>
<sequence length="947" mass="103777">MATVSNAPVTPDTLITVKVLIEGNTRKFKLPLNNLTAQVLPEKLRHLLDIPPNQGIKFERYSDSAGAFIVLEPGDLTVYKTLHRAAKAKLKLRLRVTPLPVERKMDQPNQQNIPGSFVQPPPPPPVPSVAPPPPATGLAAAHWANVPPAIVSSQQSSSLAPTPSPSQNRRTPAGVRFQGVNFNGQDTASRARQARQQFFAELSNISQKRDLALRLKEAAPSVPQVSAGAWSVYCNECDKPMTDEHFHCSICDDGDYDLCPECVSAGKVCPGANHWLIKRTLKDGRVVNSVTEKVAPKLRAQLQTEKEQEKEMPGAFTEEPKTVLVSQAEPAFQLMPKCVPTRTCNSCVKVFEEDNFVHCTSCEDYDLCLACHDSMNHGHHPAHEFKPVDTQLELSTASEARCRAGRNQRHAATCDGCEKRIFGVRHKCLNCPDYDLCSDCVKSAQQKHTGHRFAPLYDPLPAPRLSVVRHYGIYCDGPLCSGSEYQTFITGVRYKCAVCHDFDLCANCEALPGNPHNNTHPLIKFKTPVRNVSVTTMGEDKDGAPLRTMGDQPSRRSTGTATASSTPTKVQTVADLKPTDEKASRADVTELSKKIVTPTPRKQTTGLEIAQPKDAELNAHFVRDTIPDGTNLRAEERFTQVWTLRNPGPHAWPQGCSVRYVGGDNMLNVDHSHPASASEIASATESNLVDRRIEVGEEVAFRVLMKAPKRGGKSISYWRLKAPNGTPFGHRLWCDINVVVTGPATHDIASPAAAPAELGSTTEHIEYAGPSMRAPPTRTPTDMYEEMVRRLAAKRKASQGLMEKAGETQFKINEQFPTLTPSKGKATQTQVITEASSSQQDATEGDSMIFPRLDKESPVPSVHEATLQAAPTVKSEDATASSPKCTTDRDGEVKEKQEVFEDMGEDIESLELASESDDDGFVTDEEYDILDASDDEFMQQGQKGSKN</sequence>
<dbReference type="Pfam" id="PF00569">
    <property type="entry name" value="ZZ"/>
    <property type="match status" value="3"/>
</dbReference>
<dbReference type="Gene3D" id="3.30.60.90">
    <property type="match status" value="4"/>
</dbReference>
<dbReference type="CDD" id="cd02340">
    <property type="entry name" value="ZZ_NBR1_like"/>
    <property type="match status" value="2"/>
</dbReference>
<keyword evidence="3" id="KW-0862">Zinc</keyword>
<dbReference type="PROSITE" id="PS50135">
    <property type="entry name" value="ZF_ZZ_2"/>
    <property type="match status" value="2"/>
</dbReference>
<evidence type="ECO:0000256" key="3">
    <source>
        <dbReference type="ARBA" id="ARBA00022833"/>
    </source>
</evidence>
<dbReference type="EMBL" id="ML991823">
    <property type="protein sequence ID" value="KAF2231750.1"/>
    <property type="molecule type" value="Genomic_DNA"/>
</dbReference>
<feature type="compositionally biased region" description="Polar residues" evidence="5">
    <location>
        <begin position="152"/>
        <end position="170"/>
    </location>
</feature>
<dbReference type="Gene3D" id="2.60.40.10">
    <property type="entry name" value="Immunoglobulins"/>
    <property type="match status" value="1"/>
</dbReference>
<organism evidence="7 8">
    <name type="scientific">Viridothelium virens</name>
    <name type="common">Speckled blister lichen</name>
    <name type="synonym">Trypethelium virens</name>
    <dbReference type="NCBI Taxonomy" id="1048519"/>
    <lineage>
        <taxon>Eukaryota</taxon>
        <taxon>Fungi</taxon>
        <taxon>Dikarya</taxon>
        <taxon>Ascomycota</taxon>
        <taxon>Pezizomycotina</taxon>
        <taxon>Dothideomycetes</taxon>
        <taxon>Dothideomycetes incertae sedis</taxon>
        <taxon>Trypetheliales</taxon>
        <taxon>Trypetheliaceae</taxon>
        <taxon>Viridothelium</taxon>
    </lineage>
</organism>
<feature type="compositionally biased region" description="Basic and acidic residues" evidence="5">
    <location>
        <begin position="886"/>
        <end position="895"/>
    </location>
</feature>
<feature type="compositionally biased region" description="Basic and acidic residues" evidence="5">
    <location>
        <begin position="577"/>
        <end position="586"/>
    </location>
</feature>
<evidence type="ECO:0000313" key="7">
    <source>
        <dbReference type="EMBL" id="KAF2231750.1"/>
    </source>
</evidence>